<dbReference type="OrthoDB" id="8901125at2759"/>
<comment type="caution">
    <text evidence="2">The sequence shown here is derived from an EMBL/GenBank/DDBJ whole genome shotgun (WGS) entry which is preliminary data.</text>
</comment>
<keyword evidence="3" id="KW-1185">Reference proteome</keyword>
<reference evidence="2 3" key="1">
    <citation type="journal article" date="2019" name="Genome Biol. Evol.">
        <title>Whole-Genome Sequencing of the Giant Devil Catfish, Bagarius yarrelli.</title>
        <authorList>
            <person name="Jiang W."/>
            <person name="Lv Y."/>
            <person name="Cheng L."/>
            <person name="Yang K."/>
            <person name="Chao B."/>
            <person name="Wang X."/>
            <person name="Li Y."/>
            <person name="Pan X."/>
            <person name="You X."/>
            <person name="Zhang Y."/>
            <person name="Yang J."/>
            <person name="Li J."/>
            <person name="Zhang X."/>
            <person name="Liu S."/>
            <person name="Sun C."/>
            <person name="Yang J."/>
            <person name="Shi Q."/>
        </authorList>
    </citation>
    <scope>NUCLEOTIDE SEQUENCE [LARGE SCALE GENOMIC DNA]</scope>
    <source>
        <strain evidence="2">JWS20170419001</strain>
        <tissue evidence="2">Muscle</tissue>
    </source>
</reference>
<accession>A0A556TVL2</accession>
<gene>
    <name evidence="2" type="ORF">Baya_4158</name>
</gene>
<sequence>MRRFFRVQRDEDYSQIQYLTAKCSRLAQEKAALERECVLSREKVRVLQVELETVCLQLRQKENTVQELVEQLQHQQMESISSELQYLQSTEKQLMAFVDELHREAQHASKKVEGLEAQLHQKAQRHAEHTEFLREELERKTYNMQELQKAHDALQQELSEQDSTHQKKVLELQCENTANVHKLQEMAEQVEWLCEQQRNWICCIKRFKDCLIDEKEALVLQVNRLQEELQDLKKKTKSQAISREDTQPKMLCSRWDVDAMLDLQVEADMWKERYQELIIKFTSHQVFPQMSSMFMMSYVKNLNFISRTVNLCVVTTNVIGSEGEEQLGCKSGHNIFLCQDHLSRPSVKRQEAAADATASQAVLQVLEVE</sequence>
<organism evidence="2 3">
    <name type="scientific">Bagarius yarrelli</name>
    <name type="common">Goonch</name>
    <name type="synonym">Bagrus yarrelli</name>
    <dbReference type="NCBI Taxonomy" id="175774"/>
    <lineage>
        <taxon>Eukaryota</taxon>
        <taxon>Metazoa</taxon>
        <taxon>Chordata</taxon>
        <taxon>Craniata</taxon>
        <taxon>Vertebrata</taxon>
        <taxon>Euteleostomi</taxon>
        <taxon>Actinopterygii</taxon>
        <taxon>Neopterygii</taxon>
        <taxon>Teleostei</taxon>
        <taxon>Ostariophysi</taxon>
        <taxon>Siluriformes</taxon>
        <taxon>Sisoridae</taxon>
        <taxon>Sisorinae</taxon>
        <taxon>Bagarius</taxon>
    </lineage>
</organism>
<evidence type="ECO:0000313" key="3">
    <source>
        <dbReference type="Proteomes" id="UP000319801"/>
    </source>
</evidence>
<name>A0A556TVL2_BAGYA</name>
<dbReference type="Proteomes" id="UP000319801">
    <property type="component" value="Unassembled WGS sequence"/>
</dbReference>
<evidence type="ECO:0000256" key="1">
    <source>
        <dbReference type="SAM" id="Coils"/>
    </source>
</evidence>
<evidence type="ECO:0000313" key="2">
    <source>
        <dbReference type="EMBL" id="TSK87444.1"/>
    </source>
</evidence>
<dbReference type="AlphaFoldDB" id="A0A556TVL2"/>
<feature type="coiled-coil region" evidence="1">
    <location>
        <begin position="208"/>
        <end position="242"/>
    </location>
</feature>
<protein>
    <submittedName>
        <fullName evidence="2">Uncharacterized protein</fullName>
    </submittedName>
</protein>
<dbReference type="EMBL" id="VCAZ01000022">
    <property type="protein sequence ID" value="TSK87444.1"/>
    <property type="molecule type" value="Genomic_DNA"/>
</dbReference>
<feature type="coiled-coil region" evidence="1">
    <location>
        <begin position="16"/>
        <end position="164"/>
    </location>
</feature>
<proteinExistence type="predicted"/>
<keyword evidence="1" id="KW-0175">Coiled coil</keyword>